<evidence type="ECO:0000256" key="1">
    <source>
        <dbReference type="ARBA" id="ARBA00022603"/>
    </source>
</evidence>
<dbReference type="RefSeq" id="WP_050530230.1">
    <property type="nucleotide sequence ID" value="NZ_AQQZ01000003.1"/>
</dbReference>
<dbReference type="PROSITE" id="PS00092">
    <property type="entry name" value="N6_MTASE"/>
    <property type="match status" value="1"/>
</dbReference>
<dbReference type="CDD" id="cd02440">
    <property type="entry name" value="AdoMet_MTases"/>
    <property type="match status" value="1"/>
</dbReference>
<dbReference type="PANTHER" id="PTHR47739">
    <property type="entry name" value="TRNA1(VAL) (ADENINE(37)-N6)-METHYLTRANSFERASE"/>
    <property type="match status" value="1"/>
</dbReference>
<dbReference type="GO" id="GO:0008757">
    <property type="term" value="F:S-adenosylmethionine-dependent methyltransferase activity"/>
    <property type="evidence" value="ECO:0007669"/>
    <property type="project" value="UniProtKB-ARBA"/>
</dbReference>
<dbReference type="GO" id="GO:0003676">
    <property type="term" value="F:nucleic acid binding"/>
    <property type="evidence" value="ECO:0007669"/>
    <property type="project" value="InterPro"/>
</dbReference>
<reference evidence="4 5" key="1">
    <citation type="journal article" date="2015" name="Int. J. Syst. Evol. Microbiol.">
        <title>Aestuariivita atlantica sp. nov., isolated from deep sea sediment of the Atlantic Ocean.</title>
        <authorList>
            <person name="Li G."/>
            <person name="Lai Q."/>
            <person name="Du Y."/>
            <person name="Liu X."/>
            <person name="Sun F."/>
            <person name="Shao Z."/>
        </authorList>
    </citation>
    <scope>NUCLEOTIDE SEQUENCE [LARGE SCALE GENOMIC DNA]</scope>
    <source>
        <strain evidence="4 5">22II-S11-z3</strain>
    </source>
</reference>
<dbReference type="PANTHER" id="PTHR47739:SF1">
    <property type="entry name" value="TRNA1(VAL) (ADENINE(37)-N6)-METHYLTRANSFERASE"/>
    <property type="match status" value="1"/>
</dbReference>
<sequence>MSVTCDAFLGGRVHLFQPLKGYRAGVDPVLLAASVEAQAGDTVLDLGCGAGAISLCLSARVPGLSITGVERQAEYAALARRNAAEAGAALTVVESDLTALPDAVRGTSFNHVVTNPPYFLEKSGTAAADRGRAVALAEETPLDTWLDVATRRLAPGGWLWLVHRADRLRDVLASLDDRMGSIRVRPVLPRAHRDATLILVRARKGGRSPLRLLPPIVMHQGASHAADDTYMPRVEAVLRDAAPLGWDDQIPGV</sequence>
<dbReference type="AlphaFoldDB" id="A0A0L1JQM0"/>
<dbReference type="OrthoDB" id="5489421at2"/>
<protein>
    <submittedName>
        <fullName evidence="4">Methyltransferase</fullName>
    </submittedName>
</protein>
<evidence type="ECO:0000259" key="3">
    <source>
        <dbReference type="Pfam" id="PF05175"/>
    </source>
</evidence>
<name>A0A0L1JQM0_9RHOB</name>
<dbReference type="PATRIC" id="fig|1317121.7.peg.2111"/>
<comment type="caution">
    <text evidence="4">The sequence shown here is derived from an EMBL/GenBank/DDBJ whole genome shotgun (WGS) entry which is preliminary data.</text>
</comment>
<dbReference type="InterPro" id="IPR002052">
    <property type="entry name" value="DNA_methylase_N6_adenine_CS"/>
</dbReference>
<dbReference type="EMBL" id="AQQZ01000003">
    <property type="protein sequence ID" value="KNG94084.1"/>
    <property type="molecule type" value="Genomic_DNA"/>
</dbReference>
<keyword evidence="4" id="KW-0808">Transferase</keyword>
<dbReference type="SUPFAM" id="SSF53335">
    <property type="entry name" value="S-adenosyl-L-methionine-dependent methyltransferases"/>
    <property type="match status" value="1"/>
</dbReference>
<gene>
    <name evidence="4" type="ORF">ATO11_07520</name>
</gene>
<dbReference type="GO" id="GO:0008170">
    <property type="term" value="F:N-methyltransferase activity"/>
    <property type="evidence" value="ECO:0007669"/>
    <property type="project" value="UniProtKB-ARBA"/>
</dbReference>
<organism evidence="4 5">
    <name type="scientific">Pseudaestuariivita atlantica</name>
    <dbReference type="NCBI Taxonomy" id="1317121"/>
    <lineage>
        <taxon>Bacteria</taxon>
        <taxon>Pseudomonadati</taxon>
        <taxon>Pseudomonadota</taxon>
        <taxon>Alphaproteobacteria</taxon>
        <taxon>Rhodobacterales</taxon>
        <taxon>Paracoccaceae</taxon>
        <taxon>Pseudaestuariivita</taxon>
    </lineage>
</organism>
<evidence type="ECO:0000313" key="5">
    <source>
        <dbReference type="Proteomes" id="UP000036938"/>
    </source>
</evidence>
<keyword evidence="2" id="KW-0949">S-adenosyl-L-methionine</keyword>
<dbReference type="Pfam" id="PF05175">
    <property type="entry name" value="MTS"/>
    <property type="match status" value="1"/>
</dbReference>
<dbReference type="Gene3D" id="3.40.50.150">
    <property type="entry name" value="Vaccinia Virus protein VP39"/>
    <property type="match status" value="1"/>
</dbReference>
<accession>A0A0L1JQM0</accession>
<proteinExistence type="predicted"/>
<evidence type="ECO:0000313" key="4">
    <source>
        <dbReference type="EMBL" id="KNG94084.1"/>
    </source>
</evidence>
<evidence type="ECO:0000256" key="2">
    <source>
        <dbReference type="ARBA" id="ARBA00022691"/>
    </source>
</evidence>
<dbReference type="InterPro" id="IPR029063">
    <property type="entry name" value="SAM-dependent_MTases_sf"/>
</dbReference>
<dbReference type="Proteomes" id="UP000036938">
    <property type="component" value="Unassembled WGS sequence"/>
</dbReference>
<dbReference type="GO" id="GO:0032259">
    <property type="term" value="P:methylation"/>
    <property type="evidence" value="ECO:0007669"/>
    <property type="project" value="UniProtKB-KW"/>
</dbReference>
<feature type="domain" description="Methyltransferase small" evidence="3">
    <location>
        <begin position="30"/>
        <end position="165"/>
    </location>
</feature>
<keyword evidence="1 4" id="KW-0489">Methyltransferase</keyword>
<dbReference type="STRING" id="1317121.ATO11_07520"/>
<dbReference type="InterPro" id="IPR007848">
    <property type="entry name" value="Small_mtfrase_dom"/>
</dbReference>
<keyword evidence="5" id="KW-1185">Reference proteome</keyword>
<dbReference type="InterPro" id="IPR050210">
    <property type="entry name" value="tRNA_Adenine-N(6)_MTase"/>
</dbReference>